<accession>A0A6J5Y9C9</accession>
<protein>
    <submittedName>
        <fullName evidence="2">Unannotated protein</fullName>
    </submittedName>
</protein>
<feature type="domain" description="DUF2344" evidence="1">
    <location>
        <begin position="2"/>
        <end position="169"/>
    </location>
</feature>
<sequence>MRIRLRYRKLGKVRFTSHRDVARCWERAFRTSGLPIAITEGFSPRPKMHFGLALSTSHESLGEYLDLDLLDPESAAVDIDALPAMLSGHLPVGIDIEAVAIIDRSAPSLQEAVTSCTWHIEVPGLAHADLLPAVERVVSASTLPIVRERKGKPVSDDLRPGILHLEVLDPTAAPADFAGAVLYAELATAPRSVRPSELMAVFDPPLLEGRVRRIHQLITENGATREPLSPGAPPMVFATASAI</sequence>
<proteinExistence type="predicted"/>
<reference evidence="2" key="1">
    <citation type="submission" date="2020-05" db="EMBL/GenBank/DDBJ databases">
        <authorList>
            <person name="Chiriac C."/>
            <person name="Salcher M."/>
            <person name="Ghai R."/>
            <person name="Kavagutti S V."/>
        </authorList>
    </citation>
    <scope>NUCLEOTIDE SEQUENCE</scope>
</reference>
<dbReference type="InterPro" id="IPR018768">
    <property type="entry name" value="DUF2344"/>
</dbReference>
<dbReference type="Pfam" id="PF10105">
    <property type="entry name" value="DUF2344"/>
    <property type="match status" value="1"/>
</dbReference>
<evidence type="ECO:0000313" key="2">
    <source>
        <dbReference type="EMBL" id="CAB4322463.1"/>
    </source>
</evidence>
<name>A0A6J5Y9C9_9ZZZZ</name>
<dbReference type="AlphaFoldDB" id="A0A6J5Y9C9"/>
<dbReference type="NCBIfam" id="TIGR03936">
    <property type="entry name" value="sam_1_link_chp"/>
    <property type="match status" value="1"/>
</dbReference>
<organism evidence="2">
    <name type="scientific">freshwater metagenome</name>
    <dbReference type="NCBI Taxonomy" id="449393"/>
    <lineage>
        <taxon>unclassified sequences</taxon>
        <taxon>metagenomes</taxon>
        <taxon>ecological metagenomes</taxon>
    </lineage>
</organism>
<gene>
    <name evidence="2" type="ORF">UFOPK1392_00197</name>
</gene>
<evidence type="ECO:0000259" key="1">
    <source>
        <dbReference type="Pfam" id="PF10105"/>
    </source>
</evidence>
<dbReference type="EMBL" id="CAEMXZ010000005">
    <property type="protein sequence ID" value="CAB4322463.1"/>
    <property type="molecule type" value="Genomic_DNA"/>
</dbReference>